<evidence type="ECO:0000256" key="3">
    <source>
        <dbReference type="ARBA" id="ARBA00023163"/>
    </source>
</evidence>
<dbReference type="AlphaFoldDB" id="A0A0D2AQN5"/>
<dbReference type="EMBL" id="KN847530">
    <property type="protein sequence ID" value="KIW08840.1"/>
    <property type="molecule type" value="Genomic_DNA"/>
</dbReference>
<evidence type="ECO:0000313" key="7">
    <source>
        <dbReference type="Proteomes" id="UP000053259"/>
    </source>
</evidence>
<feature type="compositionally biased region" description="Polar residues" evidence="5">
    <location>
        <begin position="348"/>
        <end position="359"/>
    </location>
</feature>
<feature type="region of interest" description="Disordered" evidence="5">
    <location>
        <begin position="348"/>
        <end position="425"/>
    </location>
</feature>
<evidence type="ECO:0000256" key="1">
    <source>
        <dbReference type="ARBA" id="ARBA00004123"/>
    </source>
</evidence>
<name>A0A0D2AQN5_9PEZI</name>
<evidence type="ECO:0000256" key="2">
    <source>
        <dbReference type="ARBA" id="ARBA00023015"/>
    </source>
</evidence>
<feature type="compositionally biased region" description="Low complexity" evidence="5">
    <location>
        <begin position="599"/>
        <end position="627"/>
    </location>
</feature>
<dbReference type="PANTHER" id="PTHR45093">
    <property type="entry name" value="TRANSCRIPTION ACTIVATOR MSS11"/>
    <property type="match status" value="1"/>
</dbReference>
<evidence type="ECO:0000313" key="6">
    <source>
        <dbReference type="EMBL" id="KIW08840.1"/>
    </source>
</evidence>
<dbReference type="GO" id="GO:0005634">
    <property type="term" value="C:nucleus"/>
    <property type="evidence" value="ECO:0007669"/>
    <property type="project" value="UniProtKB-SubCell"/>
</dbReference>
<dbReference type="PANTHER" id="PTHR45093:SF2">
    <property type="entry name" value="LISH DOMAIN-CONTAINING PROTEIN"/>
    <property type="match status" value="1"/>
</dbReference>
<dbReference type="InParanoid" id="A0A0D2AQN5"/>
<feature type="region of interest" description="Disordered" evidence="5">
    <location>
        <begin position="64"/>
        <end position="89"/>
    </location>
</feature>
<dbReference type="Proteomes" id="UP000053259">
    <property type="component" value="Unassembled WGS sequence"/>
</dbReference>
<feature type="compositionally biased region" description="Low complexity" evidence="5">
    <location>
        <begin position="565"/>
        <end position="590"/>
    </location>
</feature>
<evidence type="ECO:0000256" key="5">
    <source>
        <dbReference type="SAM" id="MobiDB-lite"/>
    </source>
</evidence>
<dbReference type="OrthoDB" id="5600002at2759"/>
<keyword evidence="3" id="KW-0804">Transcription</keyword>
<keyword evidence="4" id="KW-0539">Nucleus</keyword>
<comment type="subcellular location">
    <subcellularLocation>
        <location evidence="1">Nucleus</location>
    </subcellularLocation>
</comment>
<dbReference type="PROSITE" id="PS50896">
    <property type="entry name" value="LISH"/>
    <property type="match status" value="1"/>
</dbReference>
<gene>
    <name evidence="6" type="ORF">PV09_00769</name>
</gene>
<feature type="compositionally biased region" description="Polar residues" evidence="5">
    <location>
        <begin position="209"/>
        <end position="218"/>
    </location>
</feature>
<feature type="compositionally biased region" description="Basic and acidic residues" evidence="5">
    <location>
        <begin position="66"/>
        <end position="75"/>
    </location>
</feature>
<accession>A0A0D2AQN5</accession>
<reference evidence="6 7" key="1">
    <citation type="submission" date="2015-01" db="EMBL/GenBank/DDBJ databases">
        <title>The Genome Sequence of Ochroconis gallopava CBS43764.</title>
        <authorList>
            <consortium name="The Broad Institute Genomics Platform"/>
            <person name="Cuomo C."/>
            <person name="de Hoog S."/>
            <person name="Gorbushina A."/>
            <person name="Stielow B."/>
            <person name="Teixiera M."/>
            <person name="Abouelleil A."/>
            <person name="Chapman S.B."/>
            <person name="Priest M."/>
            <person name="Young S.K."/>
            <person name="Wortman J."/>
            <person name="Nusbaum C."/>
            <person name="Birren B."/>
        </authorList>
    </citation>
    <scope>NUCLEOTIDE SEQUENCE [LARGE SCALE GENOMIC DNA]</scope>
    <source>
        <strain evidence="6 7">CBS 43764</strain>
    </source>
</reference>
<organism evidence="6 7">
    <name type="scientific">Verruconis gallopava</name>
    <dbReference type="NCBI Taxonomy" id="253628"/>
    <lineage>
        <taxon>Eukaryota</taxon>
        <taxon>Fungi</taxon>
        <taxon>Dikarya</taxon>
        <taxon>Ascomycota</taxon>
        <taxon>Pezizomycotina</taxon>
        <taxon>Dothideomycetes</taxon>
        <taxon>Pleosporomycetidae</taxon>
        <taxon>Venturiales</taxon>
        <taxon>Sympoventuriaceae</taxon>
        <taxon>Verruconis</taxon>
    </lineage>
</organism>
<feature type="region of interest" description="Disordered" evidence="5">
    <location>
        <begin position="199"/>
        <end position="250"/>
    </location>
</feature>
<dbReference type="RefSeq" id="XP_016218709.1">
    <property type="nucleotide sequence ID" value="XM_016353556.1"/>
</dbReference>
<dbReference type="InterPro" id="IPR006594">
    <property type="entry name" value="LisH"/>
</dbReference>
<dbReference type="GeneID" id="27308742"/>
<protein>
    <submittedName>
        <fullName evidence="6">Uncharacterized protein</fullName>
    </submittedName>
</protein>
<proteinExistence type="predicted"/>
<evidence type="ECO:0000256" key="4">
    <source>
        <dbReference type="ARBA" id="ARBA00023242"/>
    </source>
</evidence>
<feature type="compositionally biased region" description="Low complexity" evidence="5">
    <location>
        <begin position="367"/>
        <end position="376"/>
    </location>
</feature>
<keyword evidence="2" id="KW-0805">Transcription regulation</keyword>
<dbReference type="STRING" id="253628.A0A0D2AQN5"/>
<dbReference type="VEuPathDB" id="FungiDB:PV09_00769"/>
<feature type="region of interest" description="Disordered" evidence="5">
    <location>
        <begin position="464"/>
        <end position="630"/>
    </location>
</feature>
<keyword evidence="7" id="KW-1185">Reference proteome</keyword>
<feature type="compositionally biased region" description="Polar residues" evidence="5">
    <location>
        <begin position="481"/>
        <end position="507"/>
    </location>
</feature>
<sequence length="681" mass="73267">MNTPGSMVGMTGGAVGAPVGSQVGAPNAANSNEYHERLNTYIYDHLLKQKLYDLARQFASSCPIKAEPEPKKEMNGDDGMDMSSKDDIKRPDDLPVPNIPPHFSENSFLFDWWCQFWDIFGAYRGKGQNALSQNYLQHTMTQAKARQNQQNLMGVNANMMNRSQQFANMQTNGMNNMQKQAIANRGGMQQMLANKMQQNNMQDGDRPQSPGSMGNAPSPSKRPRLDDGQPNANGQPFPAGRGQPMPGNQMANMPGGPNNMMMQNAMPADMNQLNFAQNGQQKMDMPGAPQGMDGSFDSMMKNKPVMANNAGNPSQGNHALQDYQMQLMLLEQQNKKRLLMARQEQDNINHVPGTSQPGQMQFGGTAPGMSPSNGRPGPSPNPNDQMKRLTTPKMGAGNVPGSPAMAGDGNRGSPMPGNFDHNGVPQNMRQQMFAAQQGMMQGQQPPSSHPNFQQMQMGNVQSMEQMRMAAAQQGRMPNGQPWPQGTQPMMQTPSQQGQVGTPQQRTNMPPPPAPNAEQQRTQPSSPAPTGGPATPSQAPKPNPKAKKEVVKKNVPQKGATKKDAATPAATDAPAATPTPSTPITPMHPTTFQNKAGTNTTAGGPPAPQQAAPTAVPAIDPTADFGLPPGDGGFDLSFTTDGQDVLENFDFDSFLHNTDETNSLGNFDFIQFNLDTEASAGS</sequence>